<evidence type="ECO:0000313" key="8">
    <source>
        <dbReference type="Proteomes" id="UP000440066"/>
    </source>
</evidence>
<dbReference type="CDD" id="cd00371">
    <property type="entry name" value="HMA"/>
    <property type="match status" value="1"/>
</dbReference>
<dbReference type="InterPro" id="IPR017969">
    <property type="entry name" value="Heavy-metal-associated_CS"/>
</dbReference>
<evidence type="ECO:0000259" key="3">
    <source>
        <dbReference type="PROSITE" id="PS50846"/>
    </source>
</evidence>
<dbReference type="Proteomes" id="UP000440066">
    <property type="component" value="Unassembled WGS sequence"/>
</dbReference>
<dbReference type="AlphaFoldDB" id="A0A6I2GLK6"/>
<name>A0A6I2GLK6_9LACT</name>
<evidence type="ECO:0000256" key="1">
    <source>
        <dbReference type="ARBA" id="ARBA00015313"/>
    </source>
</evidence>
<dbReference type="Proteomes" id="UP000430975">
    <property type="component" value="Unassembled WGS sequence"/>
</dbReference>
<dbReference type="InterPro" id="IPR036163">
    <property type="entry name" value="HMA_dom_sf"/>
</dbReference>
<dbReference type="EMBL" id="WJQS01000009">
    <property type="protein sequence ID" value="MRI86149.1"/>
    <property type="molecule type" value="Genomic_DNA"/>
</dbReference>
<dbReference type="Proteomes" id="UP000469870">
    <property type="component" value="Unassembled WGS sequence"/>
</dbReference>
<protein>
    <recommendedName>
        <fullName evidence="1">Copper chaperone CopZ</fullName>
    </recommendedName>
</protein>
<comment type="caution">
    <text evidence="5">The sequence shown here is derived from an EMBL/GenBank/DDBJ whole genome shotgun (WGS) entry which is preliminary data.</text>
</comment>
<proteinExistence type="predicted"/>
<evidence type="ECO:0000313" key="6">
    <source>
        <dbReference type="EMBL" id="MRJ46042.1"/>
    </source>
</evidence>
<dbReference type="PANTHER" id="PTHR46594">
    <property type="entry name" value="P-TYPE CATION-TRANSPORTING ATPASE"/>
    <property type="match status" value="1"/>
</dbReference>
<sequence length="92" mass="9895">MCTRPMSLSYLTDKSLKRKGANSMKQTIFKVEGLSCQGCANAVTNVLNDVNGVQSAVVDLDSASAQVDFDETLTNFETMHAAVDEAGYTLVK</sequence>
<feature type="domain" description="HMA" evidence="3">
    <location>
        <begin position="25"/>
        <end position="91"/>
    </location>
</feature>
<dbReference type="PANTHER" id="PTHR46594:SF4">
    <property type="entry name" value="P-TYPE CATION-TRANSPORTING ATPASE"/>
    <property type="match status" value="1"/>
</dbReference>
<dbReference type="Pfam" id="PF00403">
    <property type="entry name" value="HMA"/>
    <property type="match status" value="1"/>
</dbReference>
<evidence type="ECO:0000313" key="4">
    <source>
        <dbReference type="EMBL" id="MRI81078.1"/>
    </source>
</evidence>
<gene>
    <name evidence="6" type="ORF">GF867_00440</name>
    <name evidence="5" type="ORF">GIY09_09865</name>
    <name evidence="4" type="ORF">GIY11_03515</name>
</gene>
<dbReference type="Gene3D" id="3.30.70.100">
    <property type="match status" value="1"/>
</dbReference>
<evidence type="ECO:0000256" key="2">
    <source>
        <dbReference type="ARBA" id="ARBA00022723"/>
    </source>
</evidence>
<dbReference type="SUPFAM" id="SSF55008">
    <property type="entry name" value="HMA, heavy metal-associated domain"/>
    <property type="match status" value="1"/>
</dbReference>
<keyword evidence="7" id="KW-1185">Reference proteome</keyword>
<dbReference type="PROSITE" id="PS50846">
    <property type="entry name" value="HMA_2"/>
    <property type="match status" value="1"/>
</dbReference>
<reference evidence="7 9" key="2">
    <citation type="submission" date="2019-11" db="EMBL/GenBank/DDBJ databases">
        <title>Characterisation of Fundicoccus ignavus gen. nov. sp. nov., a novel genus of the family Aerococcaceae isolated from bulk tank milk.</title>
        <authorList>
            <person name="Siebert A."/>
            <person name="Huptas C."/>
            <person name="Wenning M."/>
            <person name="Scherer S."/>
            <person name="Doll E.V."/>
        </authorList>
    </citation>
    <scope>NUCLEOTIDE SEQUENCE [LARGE SCALE GENOMIC DNA]</scope>
    <source>
        <strain evidence="4 9">DSM 109653</strain>
        <strain evidence="5 7">WS4759</strain>
    </source>
</reference>
<reference evidence="6 8" key="1">
    <citation type="submission" date="2019-11" db="EMBL/GenBank/DDBJ databases">
        <title>Characterisation of Fundicoccus ignavus gen. nov. sp. nov., a novel genus of the family Aerococcaceae from bulk tank milk.</title>
        <authorList>
            <person name="Siebert A."/>
            <person name="Huptas C."/>
            <person name="Wenning M."/>
            <person name="Scherer S."/>
            <person name="Doll E.V."/>
        </authorList>
    </citation>
    <scope>NUCLEOTIDE SEQUENCE [LARGE SCALE GENOMIC DNA]</scope>
    <source>
        <strain evidence="6 8">DSM 109652</strain>
    </source>
</reference>
<organism evidence="5 7">
    <name type="scientific">Fundicoccus ignavus</name>
    <dbReference type="NCBI Taxonomy" id="2664442"/>
    <lineage>
        <taxon>Bacteria</taxon>
        <taxon>Bacillati</taxon>
        <taxon>Bacillota</taxon>
        <taxon>Bacilli</taxon>
        <taxon>Lactobacillales</taxon>
        <taxon>Aerococcaceae</taxon>
        <taxon>Fundicoccus</taxon>
    </lineage>
</organism>
<evidence type="ECO:0000313" key="9">
    <source>
        <dbReference type="Proteomes" id="UP000469870"/>
    </source>
</evidence>
<dbReference type="GO" id="GO:0046872">
    <property type="term" value="F:metal ion binding"/>
    <property type="evidence" value="ECO:0007669"/>
    <property type="project" value="UniProtKB-KW"/>
</dbReference>
<dbReference type="EMBL" id="WJQR01000003">
    <property type="protein sequence ID" value="MRI81078.1"/>
    <property type="molecule type" value="Genomic_DNA"/>
</dbReference>
<accession>A0A6I2GLK6</accession>
<keyword evidence="2" id="KW-0479">Metal-binding</keyword>
<dbReference type="EMBL" id="WJQT01000001">
    <property type="protein sequence ID" value="MRJ46042.1"/>
    <property type="molecule type" value="Genomic_DNA"/>
</dbReference>
<evidence type="ECO:0000313" key="5">
    <source>
        <dbReference type="EMBL" id="MRI86149.1"/>
    </source>
</evidence>
<dbReference type="PROSITE" id="PS01047">
    <property type="entry name" value="HMA_1"/>
    <property type="match status" value="1"/>
</dbReference>
<evidence type="ECO:0000313" key="7">
    <source>
        <dbReference type="Proteomes" id="UP000430975"/>
    </source>
</evidence>
<dbReference type="InterPro" id="IPR006121">
    <property type="entry name" value="HMA_dom"/>
</dbReference>
<dbReference type="FunFam" id="3.30.70.100:FF:000001">
    <property type="entry name" value="ATPase copper transporting beta"/>
    <property type="match status" value="1"/>
</dbReference>